<protein>
    <submittedName>
        <fullName evidence="2">SFRICE_030985</fullName>
    </submittedName>
</protein>
<dbReference type="AlphaFoldDB" id="A0A2H1W4G2"/>
<evidence type="ECO:0000313" key="2">
    <source>
        <dbReference type="EMBL" id="SOQ47384.1"/>
    </source>
</evidence>
<feature type="chain" id="PRO_5013890708" evidence="1">
    <location>
        <begin position="28"/>
        <end position="77"/>
    </location>
</feature>
<feature type="signal peptide" evidence="1">
    <location>
        <begin position="1"/>
        <end position="27"/>
    </location>
</feature>
<organism evidence="2">
    <name type="scientific">Spodoptera frugiperda</name>
    <name type="common">Fall armyworm</name>
    <dbReference type="NCBI Taxonomy" id="7108"/>
    <lineage>
        <taxon>Eukaryota</taxon>
        <taxon>Metazoa</taxon>
        <taxon>Ecdysozoa</taxon>
        <taxon>Arthropoda</taxon>
        <taxon>Hexapoda</taxon>
        <taxon>Insecta</taxon>
        <taxon>Pterygota</taxon>
        <taxon>Neoptera</taxon>
        <taxon>Endopterygota</taxon>
        <taxon>Lepidoptera</taxon>
        <taxon>Glossata</taxon>
        <taxon>Ditrysia</taxon>
        <taxon>Noctuoidea</taxon>
        <taxon>Noctuidae</taxon>
        <taxon>Amphipyrinae</taxon>
        <taxon>Spodoptera</taxon>
    </lineage>
</organism>
<reference evidence="2" key="1">
    <citation type="submission" date="2016-07" db="EMBL/GenBank/DDBJ databases">
        <authorList>
            <person name="Bretaudeau A."/>
        </authorList>
    </citation>
    <scope>NUCLEOTIDE SEQUENCE</scope>
    <source>
        <strain evidence="2">Rice</strain>
        <tissue evidence="2">Whole body</tissue>
    </source>
</reference>
<dbReference type="EMBL" id="ODYU01005958">
    <property type="protein sequence ID" value="SOQ47384.1"/>
    <property type="molecule type" value="Genomic_DNA"/>
</dbReference>
<sequence>MGFIVFICDCMVGTLAGLLAAVQRVAGSIPARSNSLCNPQIVVPGLGLCMWTECHIYFYYVEPLRRGEMWIRYYDLM</sequence>
<proteinExistence type="predicted"/>
<gene>
    <name evidence="2" type="ORF">SFRICE_030985</name>
</gene>
<accession>A0A2H1W4G2</accession>
<name>A0A2H1W4G2_SPOFR</name>
<evidence type="ECO:0000256" key="1">
    <source>
        <dbReference type="SAM" id="SignalP"/>
    </source>
</evidence>
<keyword evidence="1" id="KW-0732">Signal</keyword>